<evidence type="ECO:0000256" key="6">
    <source>
        <dbReference type="ARBA" id="ARBA00022840"/>
    </source>
</evidence>
<evidence type="ECO:0000256" key="7">
    <source>
        <dbReference type="ARBA" id="ARBA00023125"/>
    </source>
</evidence>
<dbReference type="InterPro" id="IPR002464">
    <property type="entry name" value="DNA/RNA_helicase_DEAH_CS"/>
</dbReference>
<dbReference type="GO" id="GO:0005634">
    <property type="term" value="C:nucleus"/>
    <property type="evidence" value="ECO:0007669"/>
    <property type="project" value="UniProtKB-SubCell"/>
</dbReference>
<dbReference type="PANTHER" id="PTHR13710">
    <property type="entry name" value="DNA HELICASE RECQ FAMILY MEMBER"/>
    <property type="match status" value="1"/>
</dbReference>
<dbReference type="EC" id="5.6.2.4" evidence="11"/>
<dbReference type="GO" id="GO:0005694">
    <property type="term" value="C:chromosome"/>
    <property type="evidence" value="ECO:0007669"/>
    <property type="project" value="TreeGrafter"/>
</dbReference>
<keyword evidence="9 11" id="KW-0539">Nucleus</keyword>
<evidence type="ECO:0000256" key="12">
    <source>
        <dbReference type="SAM" id="MobiDB-lite"/>
    </source>
</evidence>
<gene>
    <name evidence="16" type="ORF">P8C59_006876</name>
</gene>
<dbReference type="InterPro" id="IPR011545">
    <property type="entry name" value="DEAD/DEAH_box_helicase_dom"/>
</dbReference>
<dbReference type="SUPFAM" id="SSF52540">
    <property type="entry name" value="P-loop containing nucleoside triphosphate hydrolases"/>
    <property type="match status" value="1"/>
</dbReference>
<keyword evidence="17" id="KW-1185">Reference proteome</keyword>
<evidence type="ECO:0000256" key="11">
    <source>
        <dbReference type="RuleBase" id="RU364117"/>
    </source>
</evidence>
<dbReference type="CDD" id="cd18794">
    <property type="entry name" value="SF2_C_RecQ"/>
    <property type="match status" value="1"/>
</dbReference>
<evidence type="ECO:0000256" key="5">
    <source>
        <dbReference type="ARBA" id="ARBA00022806"/>
    </source>
</evidence>
<dbReference type="Pfam" id="PF16124">
    <property type="entry name" value="RecQ_Zn_bind"/>
    <property type="match status" value="1"/>
</dbReference>
<comment type="catalytic activity">
    <reaction evidence="10 11">
        <text>Couples ATP hydrolysis with the unwinding of duplex DNA by translocating in the 3'-5' direction.</text>
        <dbReference type="EC" id="5.6.2.4"/>
    </reaction>
</comment>
<feature type="domain" description="HRDC" evidence="13">
    <location>
        <begin position="540"/>
        <end position="622"/>
    </location>
</feature>
<evidence type="ECO:0000256" key="9">
    <source>
        <dbReference type="ARBA" id="ARBA00023242"/>
    </source>
</evidence>
<dbReference type="InterPro" id="IPR032284">
    <property type="entry name" value="RecQ_Zn-bd"/>
</dbReference>
<dbReference type="AlphaFoldDB" id="A0AAD9MG06"/>
<keyword evidence="6 11" id="KW-0067">ATP-binding</keyword>
<dbReference type="Pfam" id="PF00270">
    <property type="entry name" value="DEAD"/>
    <property type="match status" value="1"/>
</dbReference>
<feature type="region of interest" description="Disordered" evidence="12">
    <location>
        <begin position="409"/>
        <end position="447"/>
    </location>
</feature>
<dbReference type="Gene3D" id="3.40.50.300">
    <property type="entry name" value="P-loop containing nucleotide triphosphate hydrolases"/>
    <property type="match status" value="2"/>
</dbReference>
<dbReference type="PROSITE" id="PS50967">
    <property type="entry name" value="HRDC"/>
    <property type="match status" value="1"/>
</dbReference>
<dbReference type="InterPro" id="IPR004589">
    <property type="entry name" value="DNA_helicase_ATP-dep_RecQ"/>
</dbReference>
<dbReference type="Proteomes" id="UP001217918">
    <property type="component" value="Unassembled WGS sequence"/>
</dbReference>
<evidence type="ECO:0000256" key="4">
    <source>
        <dbReference type="ARBA" id="ARBA00022801"/>
    </source>
</evidence>
<comment type="similarity">
    <text evidence="2 11">Belongs to the helicase family. RecQ subfamily.</text>
</comment>
<dbReference type="PANTHER" id="PTHR13710:SF153">
    <property type="entry name" value="RECQ-LIKE DNA HELICASE BLM"/>
    <property type="match status" value="1"/>
</dbReference>
<evidence type="ECO:0000259" key="15">
    <source>
        <dbReference type="PROSITE" id="PS51194"/>
    </source>
</evidence>
<evidence type="ECO:0000256" key="8">
    <source>
        <dbReference type="ARBA" id="ARBA00023235"/>
    </source>
</evidence>
<evidence type="ECO:0000256" key="2">
    <source>
        <dbReference type="ARBA" id="ARBA00005446"/>
    </source>
</evidence>
<feature type="domain" description="Helicase C-terminal" evidence="15">
    <location>
        <begin position="155"/>
        <end position="305"/>
    </location>
</feature>
<dbReference type="PROSITE" id="PS51192">
    <property type="entry name" value="HELICASE_ATP_BIND_1"/>
    <property type="match status" value="1"/>
</dbReference>
<dbReference type="InterPro" id="IPR001650">
    <property type="entry name" value="Helicase_C-like"/>
</dbReference>
<keyword evidence="4 11" id="KW-0378">Hydrolase</keyword>
<dbReference type="InterPro" id="IPR014001">
    <property type="entry name" value="Helicase_ATP-bd"/>
</dbReference>
<comment type="subcellular location">
    <subcellularLocation>
        <location evidence="1 11">Nucleus</location>
    </subcellularLocation>
</comment>
<dbReference type="PROSITE" id="PS51194">
    <property type="entry name" value="HELICASE_CTER"/>
    <property type="match status" value="1"/>
</dbReference>
<feature type="compositionally biased region" description="Acidic residues" evidence="12">
    <location>
        <begin position="702"/>
        <end position="714"/>
    </location>
</feature>
<evidence type="ECO:0000313" key="17">
    <source>
        <dbReference type="Proteomes" id="UP001217918"/>
    </source>
</evidence>
<keyword evidence="8" id="KW-0413">Isomerase</keyword>
<dbReference type="Pfam" id="PF09382">
    <property type="entry name" value="RQC"/>
    <property type="match status" value="1"/>
</dbReference>
<evidence type="ECO:0000256" key="10">
    <source>
        <dbReference type="ARBA" id="ARBA00034617"/>
    </source>
</evidence>
<dbReference type="Pfam" id="PF00271">
    <property type="entry name" value="Helicase_C"/>
    <property type="match status" value="1"/>
</dbReference>
<name>A0AAD9MG06_9PEZI</name>
<dbReference type="GO" id="GO:0005524">
    <property type="term" value="F:ATP binding"/>
    <property type="evidence" value="ECO:0007669"/>
    <property type="project" value="UniProtKB-KW"/>
</dbReference>
<feature type="region of interest" description="Disordered" evidence="12">
    <location>
        <begin position="495"/>
        <end position="524"/>
    </location>
</feature>
<organism evidence="16 17">
    <name type="scientific">Phyllachora maydis</name>
    <dbReference type="NCBI Taxonomy" id="1825666"/>
    <lineage>
        <taxon>Eukaryota</taxon>
        <taxon>Fungi</taxon>
        <taxon>Dikarya</taxon>
        <taxon>Ascomycota</taxon>
        <taxon>Pezizomycotina</taxon>
        <taxon>Sordariomycetes</taxon>
        <taxon>Sordariomycetidae</taxon>
        <taxon>Phyllachorales</taxon>
        <taxon>Phyllachoraceae</taxon>
        <taxon>Phyllachora</taxon>
    </lineage>
</organism>
<comment type="catalytic activity">
    <reaction evidence="11">
        <text>ATP + H2O = ADP + phosphate + H(+)</text>
        <dbReference type="Rhea" id="RHEA:13065"/>
        <dbReference type="ChEBI" id="CHEBI:15377"/>
        <dbReference type="ChEBI" id="CHEBI:15378"/>
        <dbReference type="ChEBI" id="CHEBI:30616"/>
        <dbReference type="ChEBI" id="CHEBI:43474"/>
        <dbReference type="ChEBI" id="CHEBI:456216"/>
    </reaction>
</comment>
<dbReference type="GO" id="GO:0006260">
    <property type="term" value="P:DNA replication"/>
    <property type="evidence" value="ECO:0007669"/>
    <property type="project" value="InterPro"/>
</dbReference>
<dbReference type="EMBL" id="JAQQPM010000006">
    <property type="protein sequence ID" value="KAK2072528.1"/>
    <property type="molecule type" value="Genomic_DNA"/>
</dbReference>
<dbReference type="PROSITE" id="PS00690">
    <property type="entry name" value="DEAH_ATP_HELICASE"/>
    <property type="match status" value="1"/>
</dbReference>
<protein>
    <recommendedName>
        <fullName evidence="11">ATP-dependent DNA helicase</fullName>
        <ecNumber evidence="11">5.6.2.4</ecNumber>
    </recommendedName>
</protein>
<dbReference type="GO" id="GO:0005737">
    <property type="term" value="C:cytoplasm"/>
    <property type="evidence" value="ECO:0007669"/>
    <property type="project" value="TreeGrafter"/>
</dbReference>
<keyword evidence="5 11" id="KW-0347">Helicase</keyword>
<evidence type="ECO:0000313" key="16">
    <source>
        <dbReference type="EMBL" id="KAK2072528.1"/>
    </source>
</evidence>
<accession>A0AAD9MG06</accession>
<dbReference type="FunFam" id="3.40.50.300:FF:001975">
    <property type="entry name" value="ATP-dependent DNA helicase"/>
    <property type="match status" value="1"/>
</dbReference>
<dbReference type="GO" id="GO:0043138">
    <property type="term" value="F:3'-5' DNA helicase activity"/>
    <property type="evidence" value="ECO:0007669"/>
    <property type="project" value="UniProtKB-EC"/>
</dbReference>
<evidence type="ECO:0000256" key="3">
    <source>
        <dbReference type="ARBA" id="ARBA00022741"/>
    </source>
</evidence>
<dbReference type="GO" id="GO:0016787">
    <property type="term" value="F:hydrolase activity"/>
    <property type="evidence" value="ECO:0007669"/>
    <property type="project" value="UniProtKB-KW"/>
</dbReference>
<feature type="domain" description="Helicase ATP-binding" evidence="14">
    <location>
        <begin position="25"/>
        <end position="134"/>
    </location>
</feature>
<comment type="caution">
    <text evidence="16">The sequence shown here is derived from an EMBL/GenBank/DDBJ whole genome shotgun (WGS) entry which is preliminary data.</text>
</comment>
<sequence length="734" mass="82664">MQDQIHHMEALNIHAKPFNSDSSPQQRNHILSAFARDDVEHIFQLLYVTPEMINKSNAFIDGLRKLHRNGKFARLVIDEAHCVSQWGHDFRPDYKALGEVRMKFPGVPVMALTATATENVIVDVKHNLGMRSCETFSQSFNRPNLYYEVRMKGKNLVQEIGELINEKYPGLTGIVYTLSRKSAESIAKKLREEHKIKAHHYHAMLAPNDKTKVQLEWQRGKIKVVVATIAFGMGIDKPDVRFVIHQYIPKSLEGYYQETGRAGRDGKPSDCYLYFAYGDISSLRKMINDGEGSDQQKERQLEMLNRVVAYSENRHDCRRVEVLRYFGEEFDQAQCNDGPDFGFLVGFGVGKGLKPHEAQRVILILVLKGALVEENKVVGSVGIAVTYFTLGPTARSYLNGTQKLHLAVQKGDGSVHDRPRTKITRGAGPERPAKPRMPPSTMVSSPVAVTTKRRMAKTKRQQSIVFEEEHEELDEDSTAVLHSNGYAKDGFVVEDDEEDSHFEPAPPSRPRPPRQRQRTLEELGPPISRDARIDEASIDEIHSEVVSAFVDEARREEEEIRNSKSLRRNLFTEQQYREMAIRWTTDLPKMRDIDGINTDNVVKYGSRFVKLLRGFHAQYQEMMGPTAAGGESQGKQSLRTSRTVSAYHDIVDLVSSEVEVDVEAEGEEDSFDLESVLGAFEEDQGGESSAYFAPAVAAAGEAGEEEEEEEEEAAQEGGLGKAPGEQRRLILVSR</sequence>
<proteinExistence type="inferred from homology"/>
<feature type="region of interest" description="Disordered" evidence="12">
    <location>
        <begin position="682"/>
        <end position="734"/>
    </location>
</feature>
<keyword evidence="3 11" id="KW-0547">Nucleotide-binding</keyword>
<dbReference type="InterPro" id="IPR002121">
    <property type="entry name" value="HRDC_dom"/>
</dbReference>
<keyword evidence="7" id="KW-0238">DNA-binding</keyword>
<dbReference type="InterPro" id="IPR027417">
    <property type="entry name" value="P-loop_NTPase"/>
</dbReference>
<dbReference type="SMART" id="SM00490">
    <property type="entry name" value="HELICc"/>
    <property type="match status" value="1"/>
</dbReference>
<dbReference type="CDD" id="cd17920">
    <property type="entry name" value="DEXHc_RecQ"/>
    <property type="match status" value="1"/>
</dbReference>
<dbReference type="GO" id="GO:0000724">
    <property type="term" value="P:double-strand break repair via homologous recombination"/>
    <property type="evidence" value="ECO:0007669"/>
    <property type="project" value="TreeGrafter"/>
</dbReference>
<evidence type="ECO:0000259" key="14">
    <source>
        <dbReference type="PROSITE" id="PS51192"/>
    </source>
</evidence>
<dbReference type="InterPro" id="IPR018982">
    <property type="entry name" value="RQC_domain"/>
</dbReference>
<dbReference type="GO" id="GO:0009378">
    <property type="term" value="F:four-way junction helicase activity"/>
    <property type="evidence" value="ECO:0007669"/>
    <property type="project" value="TreeGrafter"/>
</dbReference>
<reference evidence="16" key="1">
    <citation type="journal article" date="2023" name="Mol. Plant Microbe Interact.">
        <title>Elucidating the Obligate Nature and Biological Capacity of an Invasive Fungal Corn Pathogen.</title>
        <authorList>
            <person name="MacCready J.S."/>
            <person name="Roggenkamp E.M."/>
            <person name="Gdanetz K."/>
            <person name="Chilvers M.I."/>
        </authorList>
    </citation>
    <scope>NUCLEOTIDE SEQUENCE</scope>
    <source>
        <strain evidence="16">PM02</strain>
    </source>
</reference>
<evidence type="ECO:0000259" key="13">
    <source>
        <dbReference type="PROSITE" id="PS50967"/>
    </source>
</evidence>
<evidence type="ECO:0000256" key="1">
    <source>
        <dbReference type="ARBA" id="ARBA00004123"/>
    </source>
</evidence>
<dbReference type="NCBIfam" id="TIGR00614">
    <property type="entry name" value="recQ_fam"/>
    <property type="match status" value="1"/>
</dbReference>
<dbReference type="GO" id="GO:0003677">
    <property type="term" value="F:DNA binding"/>
    <property type="evidence" value="ECO:0007669"/>
    <property type="project" value="UniProtKB-KW"/>
</dbReference>